<evidence type="ECO:0000259" key="7">
    <source>
        <dbReference type="PROSITE" id="PS50109"/>
    </source>
</evidence>
<dbReference type="RefSeq" id="WP_171327057.1">
    <property type="nucleotide sequence ID" value="NZ_JABFBC010000007.1"/>
</dbReference>
<dbReference type="CDD" id="cd16919">
    <property type="entry name" value="HATPase_CckA-like"/>
    <property type="match status" value="1"/>
</dbReference>
<dbReference type="Pfam" id="PF08447">
    <property type="entry name" value="PAS_3"/>
    <property type="match status" value="3"/>
</dbReference>
<dbReference type="SMART" id="SM00387">
    <property type="entry name" value="HATPase_c"/>
    <property type="match status" value="1"/>
</dbReference>
<protein>
    <recommendedName>
        <fullName evidence="2">histidine kinase</fullName>
        <ecNumber evidence="2">2.7.13.3</ecNumber>
    </recommendedName>
</protein>
<evidence type="ECO:0000256" key="6">
    <source>
        <dbReference type="PROSITE-ProRule" id="PRU00169"/>
    </source>
</evidence>
<dbReference type="SMART" id="SM00448">
    <property type="entry name" value="REC"/>
    <property type="match status" value="1"/>
</dbReference>
<keyword evidence="4" id="KW-0808">Transferase</keyword>
<dbReference type="Pfam" id="PF08448">
    <property type="entry name" value="PAS_4"/>
    <property type="match status" value="2"/>
</dbReference>
<reference evidence="11 12" key="1">
    <citation type="submission" date="2020-05" db="EMBL/GenBank/DDBJ databases">
        <title>Gimesia benthica sp. nov., a novel planctomycete isolated from a deep-sea water sample of the Northwest Indian Ocean.</title>
        <authorList>
            <person name="Wang J."/>
            <person name="Ruan C."/>
            <person name="Song L."/>
            <person name="Zhu Y."/>
            <person name="Li A."/>
            <person name="Zheng X."/>
            <person name="Wang L."/>
            <person name="Lu Z."/>
            <person name="Huang Y."/>
            <person name="Du W."/>
            <person name="Zhou Y."/>
            <person name="Huang L."/>
            <person name="Dai X."/>
        </authorList>
    </citation>
    <scope>NUCLEOTIDE SEQUENCE [LARGE SCALE GENOMIC DNA]</scope>
    <source>
        <strain evidence="11 12">YYQ-30</strain>
    </source>
</reference>
<dbReference type="SUPFAM" id="SSF47384">
    <property type="entry name" value="Homodimeric domain of signal transducing histidine kinase"/>
    <property type="match status" value="1"/>
</dbReference>
<dbReference type="SUPFAM" id="SSF55874">
    <property type="entry name" value="ATPase domain of HSP90 chaperone/DNA topoisomerase II/histidine kinase"/>
    <property type="match status" value="1"/>
</dbReference>
<dbReference type="Pfam" id="PF13426">
    <property type="entry name" value="PAS_9"/>
    <property type="match status" value="1"/>
</dbReference>
<feature type="domain" description="PAC" evidence="10">
    <location>
        <begin position="385"/>
        <end position="435"/>
    </location>
</feature>
<dbReference type="SUPFAM" id="SSF55785">
    <property type="entry name" value="PYP-like sensor domain (PAS domain)"/>
    <property type="match status" value="6"/>
</dbReference>
<dbReference type="Gene3D" id="1.10.287.130">
    <property type="match status" value="1"/>
</dbReference>
<comment type="caution">
    <text evidence="11">The sequence shown here is derived from an EMBL/GenBank/DDBJ whole genome shotgun (WGS) entry which is preliminary data.</text>
</comment>
<keyword evidence="3 6" id="KW-0597">Phosphoprotein</keyword>
<dbReference type="PRINTS" id="PR00344">
    <property type="entry name" value="BCTRLSENSOR"/>
</dbReference>
<dbReference type="NCBIfam" id="TIGR00229">
    <property type="entry name" value="sensory_box"/>
    <property type="match status" value="4"/>
</dbReference>
<dbReference type="Gene3D" id="3.30.450.20">
    <property type="entry name" value="PAS domain"/>
    <property type="match status" value="7"/>
</dbReference>
<dbReference type="Pfam" id="PF00072">
    <property type="entry name" value="Response_reg"/>
    <property type="match status" value="1"/>
</dbReference>
<keyword evidence="5" id="KW-0418">Kinase</keyword>
<accession>A0A849L7T5</accession>
<dbReference type="InterPro" id="IPR013656">
    <property type="entry name" value="PAS_4"/>
</dbReference>
<dbReference type="InterPro" id="IPR005467">
    <property type="entry name" value="His_kinase_dom"/>
</dbReference>
<dbReference type="PANTHER" id="PTHR43304">
    <property type="entry name" value="PHYTOCHROME-LIKE PROTEIN CPH1"/>
    <property type="match status" value="1"/>
</dbReference>
<evidence type="ECO:0000256" key="5">
    <source>
        <dbReference type="ARBA" id="ARBA00022777"/>
    </source>
</evidence>
<name>A0A849L7T5_9RHOB</name>
<dbReference type="CDD" id="cd18161">
    <property type="entry name" value="REC_hyHK_blue-like"/>
    <property type="match status" value="1"/>
</dbReference>
<dbReference type="EMBL" id="JABFBC010000007">
    <property type="protein sequence ID" value="NNU82194.1"/>
    <property type="molecule type" value="Genomic_DNA"/>
</dbReference>
<dbReference type="InterPro" id="IPR052162">
    <property type="entry name" value="Sensor_kinase/Photoreceptor"/>
</dbReference>
<dbReference type="InterPro" id="IPR036097">
    <property type="entry name" value="HisK_dim/P_sf"/>
</dbReference>
<dbReference type="SMART" id="SM00086">
    <property type="entry name" value="PAC"/>
    <property type="match status" value="5"/>
</dbReference>
<dbReference type="SUPFAM" id="SSF52172">
    <property type="entry name" value="CheY-like"/>
    <property type="match status" value="1"/>
</dbReference>
<dbReference type="Proteomes" id="UP000572377">
    <property type="component" value="Unassembled WGS sequence"/>
</dbReference>
<dbReference type="InterPro" id="IPR013655">
    <property type="entry name" value="PAS_fold_3"/>
</dbReference>
<evidence type="ECO:0000313" key="12">
    <source>
        <dbReference type="Proteomes" id="UP000572377"/>
    </source>
</evidence>
<dbReference type="InterPro" id="IPR001789">
    <property type="entry name" value="Sig_transdc_resp-reg_receiver"/>
</dbReference>
<dbReference type="PROSITE" id="PS50112">
    <property type="entry name" value="PAS"/>
    <property type="match status" value="2"/>
</dbReference>
<dbReference type="InterPro" id="IPR001610">
    <property type="entry name" value="PAC"/>
</dbReference>
<evidence type="ECO:0000256" key="1">
    <source>
        <dbReference type="ARBA" id="ARBA00000085"/>
    </source>
</evidence>
<dbReference type="InterPro" id="IPR036890">
    <property type="entry name" value="HATPase_C_sf"/>
</dbReference>
<dbReference type="InterPro" id="IPR003594">
    <property type="entry name" value="HATPase_dom"/>
</dbReference>
<evidence type="ECO:0000259" key="8">
    <source>
        <dbReference type="PROSITE" id="PS50110"/>
    </source>
</evidence>
<dbReference type="InterPro" id="IPR000700">
    <property type="entry name" value="PAS-assoc_C"/>
</dbReference>
<dbReference type="SMART" id="SM00388">
    <property type="entry name" value="HisKA"/>
    <property type="match status" value="1"/>
</dbReference>
<dbReference type="Gene3D" id="3.30.565.10">
    <property type="entry name" value="Histidine kinase-like ATPase, C-terminal domain"/>
    <property type="match status" value="1"/>
</dbReference>
<keyword evidence="12" id="KW-1185">Reference proteome</keyword>
<dbReference type="PROSITE" id="PS50113">
    <property type="entry name" value="PAC"/>
    <property type="match status" value="4"/>
</dbReference>
<feature type="domain" description="Histidine kinase" evidence="7">
    <location>
        <begin position="949"/>
        <end position="1172"/>
    </location>
</feature>
<organism evidence="11 12">
    <name type="scientific">Halovulum dunhuangense</name>
    <dbReference type="NCBI Taxonomy" id="1505036"/>
    <lineage>
        <taxon>Bacteria</taxon>
        <taxon>Pseudomonadati</taxon>
        <taxon>Pseudomonadota</taxon>
        <taxon>Alphaproteobacteria</taxon>
        <taxon>Rhodobacterales</taxon>
        <taxon>Paracoccaceae</taxon>
        <taxon>Halovulum</taxon>
    </lineage>
</organism>
<dbReference type="PROSITE" id="PS50110">
    <property type="entry name" value="RESPONSE_REGULATORY"/>
    <property type="match status" value="1"/>
</dbReference>
<feature type="domain" description="PAC" evidence="10">
    <location>
        <begin position="884"/>
        <end position="936"/>
    </location>
</feature>
<evidence type="ECO:0000259" key="9">
    <source>
        <dbReference type="PROSITE" id="PS50112"/>
    </source>
</evidence>
<dbReference type="GO" id="GO:0000155">
    <property type="term" value="F:phosphorelay sensor kinase activity"/>
    <property type="evidence" value="ECO:0007669"/>
    <property type="project" value="InterPro"/>
</dbReference>
<proteinExistence type="predicted"/>
<dbReference type="Gene3D" id="3.40.50.2300">
    <property type="match status" value="1"/>
</dbReference>
<feature type="domain" description="PAS" evidence="9">
    <location>
        <begin position="702"/>
        <end position="752"/>
    </location>
</feature>
<dbReference type="InterPro" id="IPR035965">
    <property type="entry name" value="PAS-like_dom_sf"/>
</dbReference>
<dbReference type="CDD" id="cd00130">
    <property type="entry name" value="PAS"/>
    <property type="match status" value="5"/>
</dbReference>
<dbReference type="InterPro" id="IPR004358">
    <property type="entry name" value="Sig_transdc_His_kin-like_C"/>
</dbReference>
<evidence type="ECO:0000313" key="11">
    <source>
        <dbReference type="EMBL" id="NNU82194.1"/>
    </source>
</evidence>
<evidence type="ECO:0000256" key="2">
    <source>
        <dbReference type="ARBA" id="ARBA00012438"/>
    </source>
</evidence>
<feature type="domain" description="Response regulatory" evidence="8">
    <location>
        <begin position="1193"/>
        <end position="1309"/>
    </location>
</feature>
<comment type="catalytic activity">
    <reaction evidence="1">
        <text>ATP + protein L-histidine = ADP + protein N-phospho-L-histidine.</text>
        <dbReference type="EC" id="2.7.13.3"/>
    </reaction>
</comment>
<feature type="domain" description="PAC" evidence="10">
    <location>
        <begin position="510"/>
        <end position="562"/>
    </location>
</feature>
<dbReference type="PANTHER" id="PTHR43304:SF1">
    <property type="entry name" value="PAC DOMAIN-CONTAINING PROTEIN"/>
    <property type="match status" value="1"/>
</dbReference>
<dbReference type="PROSITE" id="PS50109">
    <property type="entry name" value="HIS_KIN"/>
    <property type="match status" value="1"/>
</dbReference>
<gene>
    <name evidence="11" type="ORF">HMH01_17285</name>
</gene>
<dbReference type="Pfam" id="PF00512">
    <property type="entry name" value="HisKA"/>
    <property type="match status" value="1"/>
</dbReference>
<feature type="domain" description="PAS" evidence="9">
    <location>
        <begin position="563"/>
        <end position="608"/>
    </location>
</feature>
<dbReference type="SMART" id="SM00091">
    <property type="entry name" value="PAS"/>
    <property type="match status" value="4"/>
</dbReference>
<dbReference type="Pfam" id="PF02518">
    <property type="entry name" value="HATPase_c"/>
    <property type="match status" value="1"/>
</dbReference>
<feature type="domain" description="PAC" evidence="10">
    <location>
        <begin position="753"/>
        <end position="807"/>
    </location>
</feature>
<feature type="modified residue" description="4-aspartylphosphate" evidence="6">
    <location>
        <position position="1243"/>
    </location>
</feature>
<evidence type="ECO:0000259" key="10">
    <source>
        <dbReference type="PROSITE" id="PS50113"/>
    </source>
</evidence>
<dbReference type="Gene3D" id="2.10.70.100">
    <property type="match status" value="1"/>
</dbReference>
<dbReference type="InterPro" id="IPR000014">
    <property type="entry name" value="PAS"/>
</dbReference>
<dbReference type="CDD" id="cd00082">
    <property type="entry name" value="HisKA"/>
    <property type="match status" value="1"/>
</dbReference>
<dbReference type="EC" id="2.7.13.3" evidence="2"/>
<sequence>MTKFPALSRTAIEAYDQLSFPVWVFSTETLRILSANAAAQHWVGYDALTLQEMTIAELRPEGDQARVVEQIRRFDGTQADAGTWTIISRSGEHRTASFTWSKVTFEGAEAIVASIRDITQIIKVEVLADNLNKENEKLRHKASLSAAHLSSLLDGLPGKMVVLSPGEYQIVAVTDEYAKAVMVDRNTLLKGRLLDLFPDNPAEPQADGAGNLRASLRRVEALRVADVMNTQRYPIRQADGTFQERFWLPRNKPILDADGNVIYIVHRVEDVTEVLASQSVAAKDTLDATESRSLQLAEARTALFALKERETRLKTAEMLLDLGSWEYEFARGALTWSDRVFEIYGVPRDRDALDFDGYVALVHPDDREEMVSTYAHFFETNAPEIKFQHRIIRADGTISYIRGVGARHQVDGQEIVIGFVQDITAVKQNEEALMRQARRRRLAGHLARLGSWSVDLRSSHVFWCEETAMIHDEPEGFSPTLEQAIAYYIPEHRERIRAQFEACATKGRPFDDTLEIKTAQARRVWVRALGEAIRNEDGEIVAVEGAFQDLTDLIAIRDEAAQLSERLHATLEGMHDGFYLLDNDWRFQYVNTKAERLLQRRRDELLGRVAWDEFPEASRNIKKHYELALYKKRLVRFDEYYPPLNTWFEISADPTPAGLAVYFRDVTRQRAQEAHLRLLETAVSHQNDILVITEAEPISSPDGPRIIYVNDAFERRTGYSREEVLGRTPRILQGPKTQRDELDRIRHALENWQPVRSELINYTKSGEEFWLELDIVPLADEKGWFTHWIAVERDITARKQADLALQNNEERFRLVAKAAGSAIWDWDATANKLSWSDGLKDIFGHEVDPSGAVPTIWRRFVHPDDVARVDAAISSLKTGKDTSLRLQYRFQRADGSWAVVQDNAFALRDEAGRVYRVLGSMTDISEQKLLEERLRQAQKMEAVGHLTGGVAHDFNNLLTIILGNAEILEGELSDLPHLQKLARMSLDAADRGAALTSRLLAFSRKQPLDPKVIDVAHLIQGMDGLLRRTLPENIDIEIVRSGGLWKIEADASQLEAALLNLAVNARDAMPDGGSLTIEMANAKLDDDYVAMEPDVRAGQYVVIVVTDTGTGMPPDVLARVFEPFFTTKEVGKGSGLGLSMVFGFVKQSGGHIRIYSELNEGTAAKMYFPRSQTERKSVAAISPGRRIAGGTETILLVEDDNTVREFATAQLQGLGYHVLEAATGAEALEVLSQTSEIDLLFTDVVMPGGMGGRQLADKACKLQPGLKVLFTSGYTENSIVHQGRLDPGVMLLSKPYRRGQLAAKIREVLGVAEKQDQTED</sequence>
<dbReference type="InterPro" id="IPR003661">
    <property type="entry name" value="HisK_dim/P_dom"/>
</dbReference>
<evidence type="ECO:0000256" key="4">
    <source>
        <dbReference type="ARBA" id="ARBA00022679"/>
    </source>
</evidence>
<evidence type="ECO:0000256" key="3">
    <source>
        <dbReference type="ARBA" id="ARBA00022553"/>
    </source>
</evidence>
<dbReference type="InterPro" id="IPR011006">
    <property type="entry name" value="CheY-like_superfamily"/>
</dbReference>